<reference evidence="2 3" key="1">
    <citation type="submission" date="2018-08" db="EMBL/GenBank/DDBJ databases">
        <title>A genome reference for cultivated species of the human gut microbiota.</title>
        <authorList>
            <person name="Zou Y."/>
            <person name="Xue W."/>
            <person name="Luo G."/>
        </authorList>
    </citation>
    <scope>NUCLEOTIDE SEQUENCE [LARGE SCALE GENOMIC DNA]</scope>
    <source>
        <strain evidence="2 3">AF18-14</strain>
    </source>
</reference>
<keyword evidence="1" id="KW-0175">Coiled coil</keyword>
<proteinExistence type="predicted"/>
<name>A0A412QRA4_PHOVU</name>
<protein>
    <submittedName>
        <fullName evidence="2">Uncharacterized protein</fullName>
    </submittedName>
</protein>
<accession>A0A412QRA4</accession>
<evidence type="ECO:0000313" key="3">
    <source>
        <dbReference type="Proteomes" id="UP000283833"/>
    </source>
</evidence>
<evidence type="ECO:0000256" key="1">
    <source>
        <dbReference type="SAM" id="Coils"/>
    </source>
</evidence>
<dbReference type="AlphaFoldDB" id="A0A412QRA4"/>
<evidence type="ECO:0000313" key="2">
    <source>
        <dbReference type="EMBL" id="RGT93492.1"/>
    </source>
</evidence>
<organism evidence="2 3">
    <name type="scientific">Phocaeicola vulgatus</name>
    <name type="common">Bacteroides vulgatus</name>
    <dbReference type="NCBI Taxonomy" id="821"/>
    <lineage>
        <taxon>Bacteria</taxon>
        <taxon>Pseudomonadati</taxon>
        <taxon>Bacteroidota</taxon>
        <taxon>Bacteroidia</taxon>
        <taxon>Bacteroidales</taxon>
        <taxon>Bacteroidaceae</taxon>
        <taxon>Phocaeicola</taxon>
    </lineage>
</organism>
<feature type="coiled-coil region" evidence="1">
    <location>
        <begin position="45"/>
        <end position="72"/>
    </location>
</feature>
<dbReference type="Proteomes" id="UP000283833">
    <property type="component" value="Unassembled WGS sequence"/>
</dbReference>
<gene>
    <name evidence="2" type="ORF">DWX04_11215</name>
</gene>
<sequence>MTRKEEVAKYGTWFGDSDPDHIIKRCDEQIANCQKWILNLGQLKQEQLAKKAEGHKEELKAMLAAMSEEERSYFINGLNR</sequence>
<dbReference type="EMBL" id="QRXI01000012">
    <property type="protein sequence ID" value="RGT93492.1"/>
    <property type="molecule type" value="Genomic_DNA"/>
</dbReference>
<dbReference type="RefSeq" id="WP_117853069.1">
    <property type="nucleotide sequence ID" value="NZ_JAKKWV010000011.1"/>
</dbReference>
<comment type="caution">
    <text evidence="2">The sequence shown here is derived from an EMBL/GenBank/DDBJ whole genome shotgun (WGS) entry which is preliminary data.</text>
</comment>